<gene>
    <name evidence="1" type="ORF">CUJ84_pRLN1000461</name>
</gene>
<dbReference type="InterPro" id="IPR000600">
    <property type="entry name" value="ROK"/>
</dbReference>
<reference evidence="1 2" key="1">
    <citation type="submission" date="2017-11" db="EMBL/GenBank/DDBJ databases">
        <title>Complete genome of Rhizobium leguminosarum Norway, an ineffective micro-symbiont.</title>
        <authorList>
            <person name="Hoffrichter A."/>
            <person name="Liang J."/>
            <person name="Brachmann A."/>
            <person name="Marin M."/>
        </authorList>
    </citation>
    <scope>NUCLEOTIDE SEQUENCE [LARGE SCALE GENOMIC DNA]</scope>
    <source>
        <strain evidence="1 2">Norway</strain>
        <plasmid evidence="2">Plasmid prln1</plasmid>
    </source>
</reference>
<dbReference type="AlphaFoldDB" id="A0A2K9ZCF2"/>
<dbReference type="SUPFAM" id="SSF53067">
    <property type="entry name" value="Actin-like ATPase domain"/>
    <property type="match status" value="1"/>
</dbReference>
<dbReference type="Proteomes" id="UP000238523">
    <property type="component" value="Plasmid pRLN1"/>
</dbReference>
<proteinExistence type="predicted"/>
<dbReference type="Gene3D" id="3.30.420.40">
    <property type="match status" value="1"/>
</dbReference>
<organism evidence="1 2">
    <name type="scientific">Rhizobium leguminosarum</name>
    <dbReference type="NCBI Taxonomy" id="384"/>
    <lineage>
        <taxon>Bacteria</taxon>
        <taxon>Pseudomonadati</taxon>
        <taxon>Pseudomonadota</taxon>
        <taxon>Alphaproteobacteria</taxon>
        <taxon>Hyphomicrobiales</taxon>
        <taxon>Rhizobiaceae</taxon>
        <taxon>Rhizobium/Agrobacterium group</taxon>
        <taxon>Rhizobium</taxon>
    </lineage>
</organism>
<geneLocation type="plasmid" evidence="2">
    <name>prln1</name>
</geneLocation>
<evidence type="ECO:0000313" key="2">
    <source>
        <dbReference type="Proteomes" id="UP000238523"/>
    </source>
</evidence>
<sequence>MTFLHYLGVGFTGLIHIFSPDIVVMGGGVSKAFDLLSERIHTVIRRDAMGPFKDVKVVPCKAPVKDRRAQLGAQNNHDFARCD</sequence>
<protein>
    <recommendedName>
        <fullName evidence="3">ROK family protein</fullName>
    </recommendedName>
</protein>
<name>A0A2K9ZCF2_RHILE</name>
<dbReference type="InterPro" id="IPR043129">
    <property type="entry name" value="ATPase_NBD"/>
</dbReference>
<dbReference type="CDD" id="cd23763">
    <property type="entry name" value="ASKHA_ATPase_ROK"/>
    <property type="match status" value="1"/>
</dbReference>
<accession>A0A2K9ZCF2</accession>
<evidence type="ECO:0000313" key="1">
    <source>
        <dbReference type="EMBL" id="AUW45922.1"/>
    </source>
</evidence>
<dbReference type="EMBL" id="CP025013">
    <property type="protein sequence ID" value="AUW45922.1"/>
    <property type="molecule type" value="Genomic_DNA"/>
</dbReference>
<evidence type="ECO:0008006" key="3">
    <source>
        <dbReference type="Google" id="ProtNLM"/>
    </source>
</evidence>
<dbReference type="RefSeq" id="WP_105008653.1">
    <property type="nucleotide sequence ID" value="NZ_CP025013.1"/>
</dbReference>
<keyword evidence="1" id="KW-0614">Plasmid</keyword>
<dbReference type="Pfam" id="PF00480">
    <property type="entry name" value="ROK"/>
    <property type="match status" value="1"/>
</dbReference>